<name>A0A6J4IR92_9SPHI</name>
<evidence type="ECO:0008006" key="3">
    <source>
        <dbReference type="Google" id="ProtNLM"/>
    </source>
</evidence>
<feature type="signal peptide" evidence="1">
    <location>
        <begin position="1"/>
        <end position="20"/>
    </location>
</feature>
<accession>A0A6J4IR92</accession>
<organism evidence="2">
    <name type="scientific">uncultured Cytophagales bacterium</name>
    <dbReference type="NCBI Taxonomy" id="158755"/>
    <lineage>
        <taxon>Bacteria</taxon>
        <taxon>Pseudomonadati</taxon>
        <taxon>Bacteroidota</taxon>
        <taxon>Sphingobacteriia</taxon>
        <taxon>Sphingobacteriales</taxon>
        <taxon>environmental samples</taxon>
    </lineage>
</organism>
<reference evidence="2" key="1">
    <citation type="submission" date="2020-02" db="EMBL/GenBank/DDBJ databases">
        <authorList>
            <person name="Meier V. D."/>
        </authorList>
    </citation>
    <scope>NUCLEOTIDE SEQUENCE</scope>
    <source>
        <strain evidence="2">AVDCRST_MAG56</strain>
    </source>
</reference>
<gene>
    <name evidence="2" type="ORF">AVDCRST_MAG56-2271</name>
</gene>
<keyword evidence="1" id="KW-0732">Signal</keyword>
<proteinExistence type="predicted"/>
<protein>
    <recommendedName>
        <fullName evidence="3">Outer membrane protein beta-barrel domain-containing protein</fullName>
    </recommendedName>
</protein>
<dbReference type="EMBL" id="CADCTQ010000203">
    <property type="protein sequence ID" value="CAA9257101.1"/>
    <property type="molecule type" value="Genomic_DNA"/>
</dbReference>
<evidence type="ECO:0000256" key="1">
    <source>
        <dbReference type="SAM" id="SignalP"/>
    </source>
</evidence>
<sequence length="247" mass="27062">MKKYLLSFVLLGSGVTPAAAQGLLDLETGAVVGSAYNRIRVPGNDGTEFDLTGGDFATRPAWFYRVRAGYTFANRHTVSLLFAPLTVRAEAGRLSEPIRFNGATFAPGRPLDVQYTFNSYRLTYRFDFVRKERLRFGAGLTGKIRDAAIRLDNGEAQSTKTNVGFVPLVNFLLDWGFAPAVGLLVEGDALAAPQGRAEDVFAGLRFQPAKSIGLKVGYRVLEGGADNEEVYNFTLFHYLSAGAVWRF</sequence>
<evidence type="ECO:0000313" key="2">
    <source>
        <dbReference type="EMBL" id="CAA9257101.1"/>
    </source>
</evidence>
<feature type="chain" id="PRO_5026776331" description="Outer membrane protein beta-barrel domain-containing protein" evidence="1">
    <location>
        <begin position="21"/>
        <end position="247"/>
    </location>
</feature>
<dbReference type="AlphaFoldDB" id="A0A6J4IR92"/>